<evidence type="ECO:0000256" key="9">
    <source>
        <dbReference type="ARBA" id="ARBA00023157"/>
    </source>
</evidence>
<keyword evidence="5 12" id="KW-0812">Transmembrane</keyword>
<dbReference type="Gene3D" id="1.20.1070.10">
    <property type="entry name" value="Rhodopsin 7-helix transmembrane proteins"/>
    <property type="match status" value="1"/>
</dbReference>
<dbReference type="InterPro" id="IPR004072">
    <property type="entry name" value="Vmron_rcpt_1"/>
</dbReference>
<keyword evidence="4 12" id="KW-0589">Pheromone response</keyword>
<keyword evidence="10 12" id="KW-0675">Receptor</keyword>
<feature type="transmembrane region" description="Helical" evidence="12">
    <location>
        <begin position="129"/>
        <end position="153"/>
    </location>
</feature>
<comment type="similarity">
    <text evidence="2 12">Belongs to the G-protein coupled receptor 1 family.</text>
</comment>
<keyword evidence="15" id="KW-1185">Reference proteome</keyword>
<keyword evidence="3 12" id="KW-1003">Cell membrane</keyword>
<evidence type="ECO:0000256" key="11">
    <source>
        <dbReference type="ARBA" id="ARBA00023224"/>
    </source>
</evidence>
<dbReference type="EMBL" id="CALSGD010001559">
    <property type="protein sequence ID" value="CAH7169032.1"/>
    <property type="molecule type" value="Genomic_DNA"/>
</dbReference>
<gene>
    <name evidence="14" type="primary">Vmn1r54</name>
    <name evidence="14" type="ORF">PHOROB_LOCUS14780</name>
</gene>
<dbReference type="GO" id="GO:0019236">
    <property type="term" value="P:response to pheromone"/>
    <property type="evidence" value="ECO:0007669"/>
    <property type="project" value="UniProtKB-KW"/>
</dbReference>
<dbReference type="GO" id="GO:0016503">
    <property type="term" value="F:pheromone receptor activity"/>
    <property type="evidence" value="ECO:0007669"/>
    <property type="project" value="InterPro"/>
</dbReference>
<dbReference type="AlphaFoldDB" id="A0AAV0A288"/>
<dbReference type="FunFam" id="1.20.1070.10:FF:000051">
    <property type="entry name" value="Vomeronasal type-1 receptor"/>
    <property type="match status" value="1"/>
</dbReference>
<feature type="transmembrane region" description="Helical" evidence="12">
    <location>
        <begin position="239"/>
        <end position="260"/>
    </location>
</feature>
<dbReference type="GO" id="GO:0007606">
    <property type="term" value="P:sensory perception of chemical stimulus"/>
    <property type="evidence" value="ECO:0007669"/>
    <property type="project" value="UniProtKB-ARBA"/>
</dbReference>
<feature type="domain" description="G-protein coupled receptors family 1 profile" evidence="13">
    <location>
        <begin position="27"/>
        <end position="287"/>
    </location>
</feature>
<dbReference type="Proteomes" id="UP001152836">
    <property type="component" value="Unassembled WGS sequence"/>
</dbReference>
<comment type="caution">
    <text evidence="14">The sequence shown here is derived from an EMBL/GenBank/DDBJ whole genome shotgun (WGS) entry which is preliminary data.</text>
</comment>
<evidence type="ECO:0000256" key="1">
    <source>
        <dbReference type="ARBA" id="ARBA00004651"/>
    </source>
</evidence>
<keyword evidence="9" id="KW-1015">Disulfide bond</keyword>
<evidence type="ECO:0000256" key="12">
    <source>
        <dbReference type="RuleBase" id="RU364061"/>
    </source>
</evidence>
<evidence type="ECO:0000313" key="14">
    <source>
        <dbReference type="EMBL" id="CAH7169032.1"/>
    </source>
</evidence>
<organism evidence="14 15">
    <name type="scientific">Phodopus roborovskii</name>
    <name type="common">Roborovski's desert hamster</name>
    <name type="synonym">Cricetulus roborovskii</name>
    <dbReference type="NCBI Taxonomy" id="109678"/>
    <lineage>
        <taxon>Eukaryota</taxon>
        <taxon>Metazoa</taxon>
        <taxon>Chordata</taxon>
        <taxon>Craniata</taxon>
        <taxon>Vertebrata</taxon>
        <taxon>Euteleostomi</taxon>
        <taxon>Mammalia</taxon>
        <taxon>Eutheria</taxon>
        <taxon>Euarchontoglires</taxon>
        <taxon>Glires</taxon>
        <taxon>Rodentia</taxon>
        <taxon>Myomorpha</taxon>
        <taxon>Muroidea</taxon>
        <taxon>Cricetidae</taxon>
        <taxon>Cricetinae</taxon>
        <taxon>Phodopus</taxon>
    </lineage>
</organism>
<keyword evidence="8 12" id="KW-0472">Membrane</keyword>
<protein>
    <recommendedName>
        <fullName evidence="12">Vomeronasal type-1 receptor</fullName>
    </recommendedName>
</protein>
<evidence type="ECO:0000313" key="15">
    <source>
        <dbReference type="Proteomes" id="UP001152836"/>
    </source>
</evidence>
<evidence type="ECO:0000256" key="10">
    <source>
        <dbReference type="ARBA" id="ARBA00023170"/>
    </source>
</evidence>
<dbReference type="CDD" id="cd13949">
    <property type="entry name" value="7tm_V1R_pheromone"/>
    <property type="match status" value="1"/>
</dbReference>
<feature type="transmembrane region" description="Helical" evidence="12">
    <location>
        <begin position="266"/>
        <end position="288"/>
    </location>
</feature>
<feature type="transmembrane region" description="Helical" evidence="12">
    <location>
        <begin position="87"/>
        <end position="109"/>
    </location>
</feature>
<evidence type="ECO:0000256" key="4">
    <source>
        <dbReference type="ARBA" id="ARBA00022507"/>
    </source>
</evidence>
<dbReference type="PROSITE" id="PS50262">
    <property type="entry name" value="G_PROTEIN_RECEP_F1_2"/>
    <property type="match status" value="1"/>
</dbReference>
<evidence type="ECO:0000259" key="13">
    <source>
        <dbReference type="PROSITE" id="PS50262"/>
    </source>
</evidence>
<dbReference type="InterPro" id="IPR017452">
    <property type="entry name" value="GPCR_Rhodpsn_7TM"/>
</dbReference>
<accession>A0AAV0A288</accession>
<evidence type="ECO:0000256" key="2">
    <source>
        <dbReference type="ARBA" id="ARBA00010663"/>
    </source>
</evidence>
<evidence type="ECO:0000256" key="8">
    <source>
        <dbReference type="ARBA" id="ARBA00023136"/>
    </source>
</evidence>
<feature type="transmembrane region" description="Helical" evidence="12">
    <location>
        <begin position="194"/>
        <end position="212"/>
    </location>
</feature>
<keyword evidence="7 12" id="KW-0297">G-protein coupled receptor</keyword>
<comment type="subcellular location">
    <subcellularLocation>
        <location evidence="1 12">Cell membrane</location>
        <topology evidence="1 12">Multi-pass membrane protein</topology>
    </subcellularLocation>
</comment>
<feature type="transmembrane region" description="Helical" evidence="12">
    <location>
        <begin position="52"/>
        <end position="75"/>
    </location>
</feature>
<dbReference type="PRINTS" id="PR01534">
    <property type="entry name" value="VOMERONASL1R"/>
</dbReference>
<dbReference type="GO" id="GO:0005886">
    <property type="term" value="C:plasma membrane"/>
    <property type="evidence" value="ECO:0007669"/>
    <property type="project" value="UniProtKB-SubCell"/>
</dbReference>
<keyword evidence="11 12" id="KW-0807">Transducer</keyword>
<name>A0AAV0A288_PHORO</name>
<sequence>MNQINKLSHNTKVRNTIYFEAGIGISGNSFLLLFHILRLIHGQRLRLTDLPFGLLALIHILMLIVMSLVATDIFMPWGKWGDSTCKLIMFLYRYFRSLSLCASSLLSILQAITLSPRTSCLAKFKCKSAYHMLGCLLFLSVLYVSVSSPLMSYVTATPNLTSSSLVYLTESCSLVVMSYTVWHTFYILLSVRDIILVGLLALSSGYMVTFLCRHKRQSQLLHGTSLSLKPSPEQRAARTILYLMSFFVVMYTLDSIISYLRINNNPIVYCMSILIGHSYATVSPFLILSAEKNIINILKSMYGRVVNMLLLKDG</sequence>
<evidence type="ECO:0000256" key="7">
    <source>
        <dbReference type="ARBA" id="ARBA00023040"/>
    </source>
</evidence>
<evidence type="ECO:0000256" key="5">
    <source>
        <dbReference type="ARBA" id="ARBA00022692"/>
    </source>
</evidence>
<keyword evidence="6 12" id="KW-1133">Transmembrane helix</keyword>
<feature type="transmembrane region" description="Helical" evidence="12">
    <location>
        <begin position="165"/>
        <end position="188"/>
    </location>
</feature>
<evidence type="ECO:0000256" key="6">
    <source>
        <dbReference type="ARBA" id="ARBA00022989"/>
    </source>
</evidence>
<reference evidence="14" key="1">
    <citation type="submission" date="2022-06" db="EMBL/GenBank/DDBJ databases">
        <authorList>
            <person name="Andreotti S."/>
            <person name="Wyler E."/>
        </authorList>
    </citation>
    <scope>NUCLEOTIDE SEQUENCE</scope>
</reference>
<dbReference type="Pfam" id="PF03402">
    <property type="entry name" value="V1R"/>
    <property type="match status" value="1"/>
</dbReference>
<proteinExistence type="inferred from homology"/>
<dbReference type="SUPFAM" id="SSF81321">
    <property type="entry name" value="Family A G protein-coupled receptor-like"/>
    <property type="match status" value="1"/>
</dbReference>
<evidence type="ECO:0000256" key="3">
    <source>
        <dbReference type="ARBA" id="ARBA00022475"/>
    </source>
</evidence>
<feature type="transmembrane region" description="Helical" evidence="12">
    <location>
        <begin position="21"/>
        <end position="40"/>
    </location>
</feature>
<dbReference type="PANTHER" id="PTHR24062">
    <property type="entry name" value="VOMERONASAL TYPE-1 RECEPTOR"/>
    <property type="match status" value="1"/>
</dbReference>